<keyword evidence="3" id="KW-1185">Reference proteome</keyword>
<feature type="region of interest" description="Disordered" evidence="1">
    <location>
        <begin position="185"/>
        <end position="262"/>
    </location>
</feature>
<reference evidence="2 3" key="1">
    <citation type="submission" date="2018-01" db="EMBL/GenBank/DDBJ databases">
        <title>Draft genome sequence of Nonomuraea sp. KC333.</title>
        <authorList>
            <person name="Sahin N."/>
            <person name="Saygin H."/>
            <person name="Ay H."/>
        </authorList>
    </citation>
    <scope>NUCLEOTIDE SEQUENCE [LARGE SCALE GENOMIC DNA]</scope>
    <source>
        <strain evidence="2 3">KC333</strain>
    </source>
</reference>
<feature type="compositionally biased region" description="Basic and acidic residues" evidence="1">
    <location>
        <begin position="228"/>
        <end position="249"/>
    </location>
</feature>
<dbReference type="EMBL" id="POUD01000008">
    <property type="protein sequence ID" value="PZG22475.1"/>
    <property type="molecule type" value="Genomic_DNA"/>
</dbReference>
<organism evidence="2 3">
    <name type="scientific">Nonomuraea aridisoli</name>
    <dbReference type="NCBI Taxonomy" id="2070368"/>
    <lineage>
        <taxon>Bacteria</taxon>
        <taxon>Bacillati</taxon>
        <taxon>Actinomycetota</taxon>
        <taxon>Actinomycetes</taxon>
        <taxon>Streptosporangiales</taxon>
        <taxon>Streptosporangiaceae</taxon>
        <taxon>Nonomuraea</taxon>
    </lineage>
</organism>
<accession>A0A2W2F2B4</accession>
<dbReference type="Proteomes" id="UP000249304">
    <property type="component" value="Unassembled WGS sequence"/>
</dbReference>
<gene>
    <name evidence="2" type="ORF">C1J01_03495</name>
</gene>
<protein>
    <submittedName>
        <fullName evidence="2">Uncharacterized protein</fullName>
    </submittedName>
</protein>
<proteinExistence type="predicted"/>
<dbReference type="RefSeq" id="WP_111175894.1">
    <property type="nucleotide sequence ID" value="NZ_POUD01000008.1"/>
</dbReference>
<dbReference type="AlphaFoldDB" id="A0A2W2F2B4"/>
<comment type="caution">
    <text evidence="2">The sequence shown here is derived from an EMBL/GenBank/DDBJ whole genome shotgun (WGS) entry which is preliminary data.</text>
</comment>
<evidence type="ECO:0000256" key="1">
    <source>
        <dbReference type="SAM" id="MobiDB-lite"/>
    </source>
</evidence>
<evidence type="ECO:0000313" key="3">
    <source>
        <dbReference type="Proteomes" id="UP000249304"/>
    </source>
</evidence>
<feature type="compositionally biased region" description="Gly residues" evidence="1">
    <location>
        <begin position="187"/>
        <end position="205"/>
    </location>
</feature>
<name>A0A2W2F2B4_9ACTN</name>
<dbReference type="OrthoDB" id="9111418at2"/>
<sequence>MDVTVPPEVDAVLELMGVPWPNVSVPEILADRDAWATVLAGAGPSAAGALAAVGATAGAAYQGAAATELAGLWDDPGGVGRLLSQAASAVRYVPAVLDNAAWLTTAVKYAVAGGAVWTSAMIARAMLVGGPTAGALALRELIRGRILVTNVQREGAEGVGRVLRPALAAGSTGKFRNVLDDLPRLGTGRGPLGRGPGGAGDGGPRGMSIAQMGIFRKNSPGKTNSGTRHFDTQDEAVEAAKKDAKDGGRSRFRGPCSSDDHVHVDYINKHGEISHTRHYPWKKKKD</sequence>
<evidence type="ECO:0000313" key="2">
    <source>
        <dbReference type="EMBL" id="PZG22475.1"/>
    </source>
</evidence>